<dbReference type="InterPro" id="IPR044925">
    <property type="entry name" value="His-Me_finger_sf"/>
</dbReference>
<dbReference type="SUPFAM" id="SSF54060">
    <property type="entry name" value="His-Me finger endonucleases"/>
    <property type="match status" value="1"/>
</dbReference>
<keyword evidence="2" id="KW-0540">Nuclease</keyword>
<evidence type="ECO:0000313" key="2">
    <source>
        <dbReference type="EMBL" id="MBO3796205.1"/>
    </source>
</evidence>
<evidence type="ECO:0000313" key="3">
    <source>
        <dbReference type="Proteomes" id="UP000665181"/>
    </source>
</evidence>
<dbReference type="Gene3D" id="3.90.75.20">
    <property type="match status" value="1"/>
</dbReference>
<keyword evidence="2" id="KW-0378">Hydrolase</keyword>
<feature type="domain" description="HNH nuclease" evidence="1">
    <location>
        <begin position="115"/>
        <end position="158"/>
    </location>
</feature>
<organism evidence="2 3">
    <name type="scientific">Bacillus subtilis</name>
    <dbReference type="NCBI Taxonomy" id="1423"/>
    <lineage>
        <taxon>Bacteria</taxon>
        <taxon>Bacillati</taxon>
        <taxon>Bacillota</taxon>
        <taxon>Bacilli</taxon>
        <taxon>Bacillales</taxon>
        <taxon>Bacillaceae</taxon>
        <taxon>Bacillus</taxon>
    </lineage>
</organism>
<sequence length="227" mass="25663">MSEARRPHNKLDIDENFIRENYSSMTAKEIGEKLGVSREAINHRAIKMGLRKTQIPFVLMKGEIVTPIPDFPGYGITNHSRVINLKKNTVLKTKIDGEGYVKVTLYKEGKQVGKRVHRLVALNFIPNPENLPYVNHIDGNKANPKLSNLEWVTPKGNAQHALKHGLLLIGEKSPKAKITELQALSILNDFKSGKSIKELSEIHTYASKTIITKICLRQKWKHLDQTS</sequence>
<name>A0A8I1WG26_BACIU</name>
<dbReference type="InterPro" id="IPR003615">
    <property type="entry name" value="HNH_nuc"/>
</dbReference>
<dbReference type="Proteomes" id="UP000665181">
    <property type="component" value="Unassembled WGS sequence"/>
</dbReference>
<dbReference type="GO" id="GO:0004519">
    <property type="term" value="F:endonuclease activity"/>
    <property type="evidence" value="ECO:0007669"/>
    <property type="project" value="UniProtKB-KW"/>
</dbReference>
<keyword evidence="2" id="KW-0255">Endonuclease</keyword>
<accession>A0A8I1WG26</accession>
<reference evidence="2" key="1">
    <citation type="submission" date="2021-03" db="EMBL/GenBank/DDBJ databases">
        <title>Isolation of Bacillus subtilis from fermented food sample.</title>
        <authorList>
            <person name="Lakshmanan V."/>
            <person name="Athira K."/>
            <person name="Rajagopal K."/>
        </authorList>
    </citation>
    <scope>NUCLEOTIDE SEQUENCE</scope>
    <source>
        <strain evidence="2">S1</strain>
    </source>
</reference>
<gene>
    <name evidence="2" type="ORF">J5227_18265</name>
</gene>
<evidence type="ECO:0000259" key="1">
    <source>
        <dbReference type="Pfam" id="PF13392"/>
    </source>
</evidence>
<dbReference type="EMBL" id="JAGFPW010000022">
    <property type="protein sequence ID" value="MBO3796205.1"/>
    <property type="molecule type" value="Genomic_DNA"/>
</dbReference>
<dbReference type="Pfam" id="PF13392">
    <property type="entry name" value="HNH_3"/>
    <property type="match status" value="1"/>
</dbReference>
<dbReference type="RefSeq" id="WP_208556656.1">
    <property type="nucleotide sequence ID" value="NZ_JAGFPW010000022.1"/>
</dbReference>
<protein>
    <submittedName>
        <fullName evidence="2">HNH endonuclease</fullName>
    </submittedName>
</protein>
<dbReference type="AlphaFoldDB" id="A0A8I1WG26"/>
<comment type="caution">
    <text evidence="2">The sequence shown here is derived from an EMBL/GenBank/DDBJ whole genome shotgun (WGS) entry which is preliminary data.</text>
</comment>
<proteinExistence type="predicted"/>